<dbReference type="Proteomes" id="UP000502928">
    <property type="component" value="Chromosome"/>
</dbReference>
<keyword evidence="2" id="KW-0680">Restriction system</keyword>
<feature type="coiled-coil region" evidence="4">
    <location>
        <begin position="413"/>
        <end position="451"/>
    </location>
</feature>
<evidence type="ECO:0000256" key="3">
    <source>
        <dbReference type="ARBA" id="ARBA00023125"/>
    </source>
</evidence>
<dbReference type="REBASE" id="395071">
    <property type="entry name" value="S.Msp501ORF3885P"/>
</dbReference>
<dbReference type="InterPro" id="IPR044946">
    <property type="entry name" value="Restrct_endonuc_typeI_TRD_sf"/>
</dbReference>
<dbReference type="InterPro" id="IPR051212">
    <property type="entry name" value="Type-I_RE_S_subunit"/>
</dbReference>
<dbReference type="InterPro" id="IPR000055">
    <property type="entry name" value="Restrct_endonuc_typeI_TRD"/>
</dbReference>
<evidence type="ECO:0000256" key="4">
    <source>
        <dbReference type="SAM" id="Coils"/>
    </source>
</evidence>
<evidence type="ECO:0000313" key="6">
    <source>
        <dbReference type="EMBL" id="QII43852.1"/>
    </source>
</evidence>
<accession>A0A6G7J081</accession>
<dbReference type="AlphaFoldDB" id="A0A6G7J081"/>
<dbReference type="RefSeq" id="WP_166247513.1">
    <property type="nucleotide sequence ID" value="NZ_JAHZSW010000032.1"/>
</dbReference>
<protein>
    <recommendedName>
        <fullName evidence="5">Type I restriction modification DNA specificity domain-containing protein</fullName>
    </recommendedName>
</protein>
<gene>
    <name evidence="6" type="ORF">GVT53_03900</name>
</gene>
<dbReference type="EMBL" id="CP049616">
    <property type="protein sequence ID" value="QII43852.1"/>
    <property type="molecule type" value="Genomic_DNA"/>
</dbReference>
<reference evidence="6 7" key="1">
    <citation type="submission" date="2020-02" db="EMBL/GenBank/DDBJ databases">
        <title>Complete genome of Muricauda sp. 501str8.</title>
        <authorList>
            <person name="Dong B."/>
            <person name="Zhu S."/>
            <person name="Yang J."/>
            <person name="Chen J."/>
        </authorList>
    </citation>
    <scope>NUCLEOTIDE SEQUENCE [LARGE SCALE GENOMIC DNA]</scope>
    <source>
        <strain evidence="6 7">501str8</strain>
    </source>
</reference>
<dbReference type="Pfam" id="PF01420">
    <property type="entry name" value="Methylase_S"/>
    <property type="match status" value="2"/>
</dbReference>
<dbReference type="PANTHER" id="PTHR43140">
    <property type="entry name" value="TYPE-1 RESTRICTION ENZYME ECOKI SPECIFICITY PROTEIN"/>
    <property type="match status" value="1"/>
</dbReference>
<evidence type="ECO:0000313" key="7">
    <source>
        <dbReference type="Proteomes" id="UP000502928"/>
    </source>
</evidence>
<dbReference type="GO" id="GO:0009307">
    <property type="term" value="P:DNA restriction-modification system"/>
    <property type="evidence" value="ECO:0007669"/>
    <property type="project" value="UniProtKB-KW"/>
</dbReference>
<dbReference type="CDD" id="cd17517">
    <property type="entry name" value="RMtype1_S_EcoKI_StySPI-TRD2-CR2_like"/>
    <property type="match status" value="1"/>
</dbReference>
<dbReference type="KEGG" id="mut:GVT53_03900"/>
<organism evidence="6 7">
    <name type="scientific">Flagellimonas oceani</name>
    <dbReference type="NCBI Taxonomy" id="2698672"/>
    <lineage>
        <taxon>Bacteria</taxon>
        <taxon>Pseudomonadati</taxon>
        <taxon>Bacteroidota</taxon>
        <taxon>Flavobacteriia</taxon>
        <taxon>Flavobacteriales</taxon>
        <taxon>Flavobacteriaceae</taxon>
        <taxon>Flagellimonas</taxon>
    </lineage>
</organism>
<evidence type="ECO:0000256" key="2">
    <source>
        <dbReference type="ARBA" id="ARBA00022747"/>
    </source>
</evidence>
<evidence type="ECO:0000256" key="1">
    <source>
        <dbReference type="ARBA" id="ARBA00010923"/>
    </source>
</evidence>
<keyword evidence="7" id="KW-1185">Reference proteome</keyword>
<dbReference type="GO" id="GO:0003677">
    <property type="term" value="F:DNA binding"/>
    <property type="evidence" value="ECO:0007669"/>
    <property type="project" value="UniProtKB-KW"/>
</dbReference>
<keyword evidence="4" id="KW-0175">Coiled coil</keyword>
<keyword evidence="3" id="KW-0238">DNA-binding</keyword>
<dbReference type="SUPFAM" id="SSF116734">
    <property type="entry name" value="DNA methylase specificity domain"/>
    <property type="match status" value="2"/>
</dbReference>
<dbReference type="Gene3D" id="3.90.220.20">
    <property type="entry name" value="DNA methylase specificity domains"/>
    <property type="match status" value="2"/>
</dbReference>
<feature type="domain" description="Type I restriction modification DNA specificity" evidence="5">
    <location>
        <begin position="6"/>
        <end position="162"/>
    </location>
</feature>
<sequence length="498" mass="57103">MNKKIPESWIYVKLDEVIIYGKGKKPKVLRNKNFKDSIPYLDIKAIETGNIDRWADKFSSRITSSEELVLVWDGSRSGWVGLSKDGALGSTLVAIKPVVINKTYLFYFLKSKFKYLNQNTKGVGIPHVDSIVFSNLKFPLAPLIIQKKIAKRIDLLFTKLDKSKSSLLKITNLIEDFKNIVLNGTLSGSLISEEVAYSEYHVEDLIHGLKYGTSKKSDYDNKGTPVLRIPNLVNFALDQSDLKFSSLTDTEIKNYYLKEGDLLLIRSNGSLNLLGRTSIVSKEFEGMCYAGYLIRIRPKADIIDSKFLNYAFHSKFVRDQIVGTSRSTSGVNNINSKEINRIKILIPPMGIQKKLVTKIETLLKSIDRAYSESLKIKDKVELLYQSILDKAFSGDLIKTKDVEGFSKDLLKQIKREKELVLSKEKERKRLINRTKKEKRKLMDILEILQAHNSRMKTKELWEKSKYKDDIDAFYAALKQEVNQNKIKESKDKEYLEIV</sequence>
<evidence type="ECO:0000259" key="5">
    <source>
        <dbReference type="Pfam" id="PF01420"/>
    </source>
</evidence>
<dbReference type="PANTHER" id="PTHR43140:SF1">
    <property type="entry name" value="TYPE I RESTRICTION ENZYME ECOKI SPECIFICITY SUBUNIT"/>
    <property type="match status" value="1"/>
</dbReference>
<comment type="similarity">
    <text evidence="1">Belongs to the type-I restriction system S methylase family.</text>
</comment>
<feature type="domain" description="Type I restriction modification DNA specificity" evidence="5">
    <location>
        <begin position="202"/>
        <end position="366"/>
    </location>
</feature>
<proteinExistence type="inferred from homology"/>
<name>A0A6G7J081_9FLAO</name>